<organism evidence="2 3">
    <name type="scientific">Kutzneria buriramensis</name>
    <dbReference type="NCBI Taxonomy" id="1045776"/>
    <lineage>
        <taxon>Bacteria</taxon>
        <taxon>Bacillati</taxon>
        <taxon>Actinomycetota</taxon>
        <taxon>Actinomycetes</taxon>
        <taxon>Pseudonocardiales</taxon>
        <taxon>Pseudonocardiaceae</taxon>
        <taxon>Kutzneria</taxon>
    </lineage>
</organism>
<evidence type="ECO:0000313" key="3">
    <source>
        <dbReference type="Proteomes" id="UP000256269"/>
    </source>
</evidence>
<dbReference type="OrthoDB" id="5241668at2"/>
<name>A0A3E0I604_9PSEU</name>
<dbReference type="EMBL" id="QUNO01000002">
    <property type="protein sequence ID" value="REH54067.1"/>
    <property type="molecule type" value="Genomic_DNA"/>
</dbReference>
<proteinExistence type="predicted"/>
<comment type="caution">
    <text evidence="2">The sequence shown here is derived from an EMBL/GenBank/DDBJ whole genome shotgun (WGS) entry which is preliminary data.</text>
</comment>
<evidence type="ECO:0000313" key="2">
    <source>
        <dbReference type="EMBL" id="REH54067.1"/>
    </source>
</evidence>
<feature type="transmembrane region" description="Helical" evidence="1">
    <location>
        <begin position="233"/>
        <end position="256"/>
    </location>
</feature>
<sequence length="274" mass="29640">MARISLRDNALWSLPNYLLEPRHYYLGGDEDKLIATANKWRTAIGVLTLAGIAVAYPAFTQSLPGQITGLPAGTGAYNFFNYLANWLTNTILAVVLSAFFIVFFSLVLTLTARSGARLATLWQLRWPVVAIGLFVLWLLGLVGLTAVANPVADWVTSQNSVLIGIAAGLVGLFAVLLVMTWLIKALYLAAVNVFRADDGHPLLGLWVSTAVVWTVFLINALTGGDPQGVPHDIGLLMAWLGPGTVTVINAAAWWRLSHTYGTVLFRDGPLGVRR</sequence>
<feature type="transmembrane region" description="Helical" evidence="1">
    <location>
        <begin position="124"/>
        <end position="148"/>
    </location>
</feature>
<dbReference type="RefSeq" id="WP_116173161.1">
    <property type="nucleotide sequence ID" value="NZ_CP144375.1"/>
</dbReference>
<protein>
    <submittedName>
        <fullName evidence="2">Uncharacterized protein</fullName>
    </submittedName>
</protein>
<feature type="transmembrane region" description="Helical" evidence="1">
    <location>
        <begin position="42"/>
        <end position="59"/>
    </location>
</feature>
<dbReference type="Proteomes" id="UP000256269">
    <property type="component" value="Unassembled WGS sequence"/>
</dbReference>
<reference evidence="2 3" key="1">
    <citation type="submission" date="2018-08" db="EMBL/GenBank/DDBJ databases">
        <title>Genomic Encyclopedia of Archaeal and Bacterial Type Strains, Phase II (KMG-II): from individual species to whole genera.</title>
        <authorList>
            <person name="Goeker M."/>
        </authorList>
    </citation>
    <scope>NUCLEOTIDE SEQUENCE [LARGE SCALE GENOMIC DNA]</scope>
    <source>
        <strain evidence="2 3">DSM 45791</strain>
    </source>
</reference>
<feature type="transmembrane region" description="Helical" evidence="1">
    <location>
        <begin position="160"/>
        <end position="190"/>
    </location>
</feature>
<feature type="transmembrane region" description="Helical" evidence="1">
    <location>
        <begin position="202"/>
        <end position="221"/>
    </location>
</feature>
<keyword evidence="3" id="KW-1185">Reference proteome</keyword>
<dbReference type="AlphaFoldDB" id="A0A3E0I604"/>
<evidence type="ECO:0000256" key="1">
    <source>
        <dbReference type="SAM" id="Phobius"/>
    </source>
</evidence>
<accession>A0A3E0I604</accession>
<gene>
    <name evidence="2" type="ORF">BCF44_102299</name>
</gene>
<keyword evidence="1" id="KW-0472">Membrane</keyword>
<keyword evidence="1" id="KW-1133">Transmembrane helix</keyword>
<keyword evidence="1" id="KW-0812">Transmembrane</keyword>
<feature type="transmembrane region" description="Helical" evidence="1">
    <location>
        <begin position="91"/>
        <end position="112"/>
    </location>
</feature>